<dbReference type="PANTHER" id="PTHR10357:SF215">
    <property type="entry name" value="ALPHA-AMYLASE 1"/>
    <property type="match status" value="1"/>
</dbReference>
<keyword evidence="8" id="KW-0106">Calcium</keyword>
<dbReference type="GO" id="GO:0005509">
    <property type="term" value="F:calcium ion binding"/>
    <property type="evidence" value="ECO:0007669"/>
    <property type="project" value="InterPro"/>
</dbReference>
<dbReference type="AlphaFoldDB" id="A0A4S8WU56"/>
<dbReference type="SUPFAM" id="SSF51445">
    <property type="entry name" value="(Trans)glycosidases"/>
    <property type="match status" value="1"/>
</dbReference>
<dbReference type="EC" id="3.2.1.1" evidence="4"/>
<evidence type="ECO:0000256" key="16">
    <source>
        <dbReference type="PIRSR" id="PIRSR001024-5"/>
    </source>
</evidence>
<name>A0A4S8WU56_AURPU</name>
<evidence type="ECO:0000256" key="6">
    <source>
        <dbReference type="ARBA" id="ARBA00022729"/>
    </source>
</evidence>
<dbReference type="EMBL" id="QZBJ01000156">
    <property type="protein sequence ID" value="THY67502.1"/>
    <property type="molecule type" value="Genomic_DNA"/>
</dbReference>
<dbReference type="InterPro" id="IPR015340">
    <property type="entry name" value="A_amylase_C_dom"/>
</dbReference>
<feature type="disulfide bond" evidence="15">
    <location>
        <begin position="155"/>
        <end position="168"/>
    </location>
</feature>
<evidence type="ECO:0000313" key="22">
    <source>
        <dbReference type="Proteomes" id="UP000304928"/>
    </source>
</evidence>
<evidence type="ECO:0000313" key="20">
    <source>
        <dbReference type="EMBL" id="THW83077.1"/>
    </source>
</evidence>
<keyword evidence="9 15" id="KW-1015">Disulfide bond</keyword>
<feature type="disulfide bond" evidence="15">
    <location>
        <begin position="445"/>
        <end position="480"/>
    </location>
</feature>
<evidence type="ECO:0000256" key="7">
    <source>
        <dbReference type="ARBA" id="ARBA00022801"/>
    </source>
</evidence>
<evidence type="ECO:0000256" key="10">
    <source>
        <dbReference type="ARBA" id="ARBA00023180"/>
    </source>
</evidence>
<feature type="active site" description="Proton donor" evidence="13">
    <location>
        <position position="234"/>
    </location>
</feature>
<evidence type="ECO:0000313" key="25">
    <source>
        <dbReference type="Proteomes" id="UP000310687"/>
    </source>
</evidence>
<dbReference type="Proteomes" id="UP000308802">
    <property type="component" value="Unassembled WGS sequence"/>
</dbReference>
<keyword evidence="12" id="KW-0326">Glycosidase</keyword>
<dbReference type="GO" id="GO:0016052">
    <property type="term" value="P:carbohydrate catabolic process"/>
    <property type="evidence" value="ECO:0007669"/>
    <property type="project" value="InterPro"/>
</dbReference>
<evidence type="ECO:0000256" key="4">
    <source>
        <dbReference type="ARBA" id="ARBA00012595"/>
    </source>
</evidence>
<feature type="binding site" evidence="16">
    <location>
        <position position="348"/>
    </location>
    <ligand>
        <name>substrate</name>
    </ligand>
</feature>
<keyword evidence="11" id="KW-0119">Carbohydrate metabolism</keyword>
<comment type="similarity">
    <text evidence="3">Belongs to the glycosyl hydrolase 13 family.</text>
</comment>
<feature type="site" description="Transition state stabilizer" evidence="14">
    <location>
        <position position="301"/>
    </location>
</feature>
<keyword evidence="7" id="KW-0378">Hydrolase</keyword>
<dbReference type="FunFam" id="3.20.20.80:FF:000120">
    <property type="entry name" value="Alpha-amylase A"/>
    <property type="match status" value="1"/>
</dbReference>
<evidence type="ECO:0000313" key="23">
    <source>
        <dbReference type="Proteomes" id="UP000305064"/>
    </source>
</evidence>
<feature type="active site" description="Nucleophile" evidence="13">
    <location>
        <position position="210"/>
    </location>
</feature>
<evidence type="ECO:0000256" key="12">
    <source>
        <dbReference type="ARBA" id="ARBA00023295"/>
    </source>
</evidence>
<evidence type="ECO:0000256" key="13">
    <source>
        <dbReference type="PIRSR" id="PIRSR001024-1"/>
    </source>
</evidence>
<dbReference type="SUPFAM" id="SSF51011">
    <property type="entry name" value="Glycosyl hydrolase domain"/>
    <property type="match status" value="1"/>
</dbReference>
<evidence type="ECO:0000256" key="11">
    <source>
        <dbReference type="ARBA" id="ARBA00023277"/>
    </source>
</evidence>
<dbReference type="EMBL" id="QZAL01000422">
    <property type="protein sequence ID" value="THW27750.1"/>
    <property type="molecule type" value="Genomic_DNA"/>
</dbReference>
<dbReference type="SMART" id="SM00642">
    <property type="entry name" value="Aamy"/>
    <property type="match status" value="1"/>
</dbReference>
<gene>
    <name evidence="21" type="ORF">D6C94_10609</name>
    <name evidence="20" type="ORF">D6D15_09828</name>
    <name evidence="19" type="ORF">D6D19_09995</name>
    <name evidence="18" type="ORF">D6D22_10735</name>
</gene>
<keyword evidence="6" id="KW-0732">Signal</keyword>
<keyword evidence="10" id="KW-0325">Glycoprotein</keyword>
<evidence type="ECO:0000313" key="24">
    <source>
        <dbReference type="Proteomes" id="UP000308802"/>
    </source>
</evidence>
<dbReference type="GO" id="GO:0004556">
    <property type="term" value="F:alpha-amylase activity"/>
    <property type="evidence" value="ECO:0007669"/>
    <property type="project" value="UniProtKB-EC"/>
</dbReference>
<evidence type="ECO:0000256" key="1">
    <source>
        <dbReference type="ARBA" id="ARBA00000548"/>
    </source>
</evidence>
<feature type="binding site" evidence="16">
    <location>
        <position position="127"/>
    </location>
    <ligand>
        <name>substrate</name>
    </ligand>
</feature>
<evidence type="ECO:0000256" key="14">
    <source>
        <dbReference type="PIRSR" id="PIRSR001024-2"/>
    </source>
</evidence>
<comment type="cofactor">
    <cofactor evidence="2">
        <name>Ca(2+)</name>
        <dbReference type="ChEBI" id="CHEBI:29108"/>
    </cofactor>
</comment>
<evidence type="ECO:0000313" key="21">
    <source>
        <dbReference type="EMBL" id="THY67502.1"/>
    </source>
</evidence>
<dbReference type="Proteomes" id="UP000304928">
    <property type="component" value="Unassembled WGS sequence"/>
</dbReference>
<evidence type="ECO:0000259" key="17">
    <source>
        <dbReference type="SMART" id="SM00642"/>
    </source>
</evidence>
<evidence type="ECO:0000256" key="5">
    <source>
        <dbReference type="ARBA" id="ARBA00022723"/>
    </source>
</evidence>
<dbReference type="Proteomes" id="UP000305064">
    <property type="component" value="Unassembled WGS sequence"/>
</dbReference>
<feature type="disulfide bond" evidence="15">
    <location>
        <begin position="244"/>
        <end position="287"/>
    </location>
</feature>
<evidence type="ECO:0000256" key="3">
    <source>
        <dbReference type="ARBA" id="ARBA00008061"/>
    </source>
</evidence>
<dbReference type="Pfam" id="PF00128">
    <property type="entry name" value="Alpha-amylase"/>
    <property type="match status" value="2"/>
</dbReference>
<comment type="caution">
    <text evidence="18">The sequence shown here is derived from an EMBL/GenBank/DDBJ whole genome shotgun (WGS) entry which is preliminary data.</text>
</comment>
<evidence type="ECO:0000313" key="19">
    <source>
        <dbReference type="EMBL" id="THW61212.1"/>
    </source>
</evidence>
<dbReference type="Gene3D" id="3.20.20.80">
    <property type="entry name" value="Glycosidases"/>
    <property type="match status" value="1"/>
</dbReference>
<feature type="domain" description="Glycosyl hydrolase family 13 catalytic" evidence="17">
    <location>
        <begin position="20"/>
        <end position="373"/>
    </location>
</feature>
<dbReference type="Gene3D" id="2.60.40.1180">
    <property type="entry name" value="Golgi alpha-mannosidase II"/>
    <property type="match status" value="1"/>
</dbReference>
<protein>
    <recommendedName>
        <fullName evidence="4">alpha-amylase</fullName>
        <ecNumber evidence="4">3.2.1.1</ecNumber>
    </recommendedName>
</protein>
<keyword evidence="5" id="KW-0479">Metal-binding</keyword>
<dbReference type="InterPro" id="IPR006047">
    <property type="entry name" value="GH13_cat_dom"/>
</dbReference>
<evidence type="ECO:0000256" key="8">
    <source>
        <dbReference type="ARBA" id="ARBA00022837"/>
    </source>
</evidence>
<sequence length="482" mass="53383">MAIVVRGLSPLEWRAQSVYQVMTDRFARTDNCTTASCDLGSYCGGTWQGLINHLDYIQDMGFTAVWISPVVMNLDVLTADGSSYHGYWARDIYEVNPNFGSATDLVALADALHERRMYLMVDIVTNHMGFAGCGGCVDYSIFNPFNKEAYYHPFCLIDYKNETSIEMCWEGDNVVSLPDIRTEDSIVQSMWAKWVKELVANYTIDGLRIDSAAEVSKRSLQDIESAAGVYSIAEVSNSDPSYVCAYQDHISGALNYPLYYRTTAAFCSTAGNMRALERGVNTMKSTCADTTLLGSFLENHDKPRFPSLTSDISLAKNAIAFQMLVDGIPVIYQGQEQHFSGASTPKQREALWLSGYDTTATLYKHIGQLNAIRRWATLHDDGYLTYKAHPVWTDDHTIVMRKGSNDTMVVGIYNNLGASGSLSFNLLATSSGFGAWMQVTDVLACDTFVTNEVGDLEVSVQDGAPIILYPTLQLESSNLCEF</sequence>
<feature type="binding site" evidence="16">
    <location>
        <position position="88"/>
    </location>
    <ligand>
        <name>substrate</name>
    </ligand>
</feature>
<dbReference type="Pfam" id="PF09260">
    <property type="entry name" value="A_amylase_dom_C"/>
    <property type="match status" value="1"/>
</dbReference>
<dbReference type="InterPro" id="IPR017853">
    <property type="entry name" value="GH"/>
</dbReference>
<feature type="disulfide bond" evidence="15">
    <location>
        <begin position="37"/>
        <end position="43"/>
    </location>
</feature>
<dbReference type="EMBL" id="QZAO01000646">
    <property type="protein sequence ID" value="THW61212.1"/>
    <property type="molecule type" value="Genomic_DNA"/>
</dbReference>
<accession>A0A4S8WU56</accession>
<evidence type="ECO:0000256" key="15">
    <source>
        <dbReference type="PIRSR" id="PIRSR001024-4"/>
    </source>
</evidence>
<reference evidence="22 23" key="1">
    <citation type="submission" date="2018-10" db="EMBL/GenBank/DDBJ databases">
        <title>Fifty Aureobasidium pullulans genomes reveal a recombining polyextremotolerant generalist.</title>
        <authorList>
            <person name="Gostincar C."/>
            <person name="Turk M."/>
            <person name="Zajc J."/>
            <person name="Gunde-Cimerman N."/>
        </authorList>
    </citation>
    <scope>NUCLEOTIDE SEQUENCE [LARGE SCALE GENOMIC DNA]</scope>
    <source>
        <strain evidence="20 22">EXF-10507</strain>
        <strain evidence="19 24">EXF-10659</strain>
        <strain evidence="18 25">EXF-11013</strain>
        <strain evidence="21 23">EXF-4256</strain>
    </source>
</reference>
<evidence type="ECO:0000256" key="2">
    <source>
        <dbReference type="ARBA" id="ARBA00001913"/>
    </source>
</evidence>
<dbReference type="PANTHER" id="PTHR10357">
    <property type="entry name" value="ALPHA-AMYLASE FAMILY MEMBER"/>
    <property type="match status" value="1"/>
</dbReference>
<comment type="catalytic activity">
    <reaction evidence="1">
        <text>Endohydrolysis of (1-&gt;4)-alpha-D-glucosidic linkages in polysaccharides containing three or more (1-&gt;4)-alpha-linked D-glucose units.</text>
        <dbReference type="EC" id="3.2.1.1"/>
    </reaction>
</comment>
<dbReference type="PIRSF" id="PIRSF001024">
    <property type="entry name" value="Alph-amyl_fung"/>
    <property type="match status" value="1"/>
</dbReference>
<evidence type="ECO:0000313" key="18">
    <source>
        <dbReference type="EMBL" id="THW27750.1"/>
    </source>
</evidence>
<evidence type="ECO:0000256" key="9">
    <source>
        <dbReference type="ARBA" id="ARBA00023157"/>
    </source>
</evidence>
<dbReference type="EMBL" id="QZAR01000307">
    <property type="protein sequence ID" value="THW83077.1"/>
    <property type="molecule type" value="Genomic_DNA"/>
</dbReference>
<feature type="binding site" evidence="16">
    <location>
        <position position="208"/>
    </location>
    <ligand>
        <name>substrate</name>
    </ligand>
</feature>
<dbReference type="InterPro" id="IPR013777">
    <property type="entry name" value="A-amylase-like"/>
</dbReference>
<dbReference type="CDD" id="cd11319">
    <property type="entry name" value="AmyAc_euk_AmyA"/>
    <property type="match status" value="1"/>
</dbReference>
<feature type="binding site" evidence="16">
    <location>
        <position position="301"/>
    </location>
    <ligand>
        <name>substrate</name>
    </ligand>
</feature>
<dbReference type="Proteomes" id="UP000310687">
    <property type="component" value="Unassembled WGS sequence"/>
</dbReference>
<proteinExistence type="inferred from homology"/>
<dbReference type="InterPro" id="IPR013780">
    <property type="entry name" value="Glyco_hydro_b"/>
</dbReference>
<organism evidence="18 25">
    <name type="scientific">Aureobasidium pullulans</name>
    <name type="common">Black yeast</name>
    <name type="synonym">Pullularia pullulans</name>
    <dbReference type="NCBI Taxonomy" id="5580"/>
    <lineage>
        <taxon>Eukaryota</taxon>
        <taxon>Fungi</taxon>
        <taxon>Dikarya</taxon>
        <taxon>Ascomycota</taxon>
        <taxon>Pezizomycotina</taxon>
        <taxon>Dothideomycetes</taxon>
        <taxon>Dothideomycetidae</taxon>
        <taxon>Dothideales</taxon>
        <taxon>Saccotheciaceae</taxon>
        <taxon>Aureobasidium</taxon>
    </lineage>
</organism>